<comment type="caution">
    <text evidence="2">The sequence shown here is derived from an EMBL/GenBank/DDBJ whole genome shotgun (WGS) entry which is preliminary data.</text>
</comment>
<dbReference type="PANTHER" id="PTHR34205:SF2">
    <property type="entry name" value="DUF962 DOMAIN-CONTAINING PROTEIN"/>
    <property type="match status" value="1"/>
</dbReference>
<dbReference type="Proteomes" id="UP000788153">
    <property type="component" value="Unassembled WGS sequence"/>
</dbReference>
<keyword evidence="1" id="KW-1133">Transmembrane helix</keyword>
<evidence type="ECO:0000313" key="2">
    <source>
        <dbReference type="EMBL" id="NIJ24253.1"/>
    </source>
</evidence>
<evidence type="ECO:0000256" key="1">
    <source>
        <dbReference type="SAM" id="Phobius"/>
    </source>
</evidence>
<dbReference type="InterPro" id="IPR009305">
    <property type="entry name" value="Mpo1-like"/>
</dbReference>
<accession>A0ABX0U186</accession>
<keyword evidence="3" id="KW-1185">Reference proteome</keyword>
<dbReference type="EMBL" id="JAASQP010000001">
    <property type="protein sequence ID" value="NIJ24253.1"/>
    <property type="molecule type" value="Genomic_DNA"/>
</dbReference>
<reference evidence="2 3" key="1">
    <citation type="submission" date="2020-03" db="EMBL/GenBank/DDBJ databases">
        <title>Genomic Encyclopedia of Type Strains, Phase IV (KMG-IV): sequencing the most valuable type-strain genomes for metagenomic binning, comparative biology and taxonomic classification.</title>
        <authorList>
            <person name="Goeker M."/>
        </authorList>
    </citation>
    <scope>NUCLEOTIDE SEQUENCE [LARGE SCALE GENOMIC DNA]</scope>
    <source>
        <strain evidence="2 3">DSM 22753</strain>
    </source>
</reference>
<dbReference type="RefSeq" id="WP_140046640.1">
    <property type="nucleotide sequence ID" value="NZ_BAAAEV010000001.1"/>
</dbReference>
<dbReference type="PANTHER" id="PTHR34205">
    <property type="entry name" value="TRANSMEMBRANE PROTEIN"/>
    <property type="match status" value="1"/>
</dbReference>
<sequence length="108" mass="12448">MARIATYAEFWPFYLREHAKPETRRLHYIGTALTLLLLLVALNSGGWWWLAIPLAGYGFAWFAHFRVERNRPATFTHPLWSLVSDYRMFFLAVTGRLGPHLRAAGVAT</sequence>
<feature type="transmembrane region" description="Helical" evidence="1">
    <location>
        <begin position="48"/>
        <end position="65"/>
    </location>
</feature>
<keyword evidence="1" id="KW-0812">Transmembrane</keyword>
<proteinExistence type="predicted"/>
<protein>
    <recommendedName>
        <fullName evidence="4">DUF962 domain-containing protein</fullName>
    </recommendedName>
</protein>
<keyword evidence="1" id="KW-0472">Membrane</keyword>
<organism evidence="2 3">
    <name type="scientific">Sphingomonas japonica</name>
    <dbReference type="NCBI Taxonomy" id="511662"/>
    <lineage>
        <taxon>Bacteria</taxon>
        <taxon>Pseudomonadati</taxon>
        <taxon>Pseudomonadota</taxon>
        <taxon>Alphaproteobacteria</taxon>
        <taxon>Sphingomonadales</taxon>
        <taxon>Sphingomonadaceae</taxon>
        <taxon>Sphingomonas</taxon>
    </lineage>
</organism>
<name>A0ABX0U186_9SPHN</name>
<evidence type="ECO:0008006" key="4">
    <source>
        <dbReference type="Google" id="ProtNLM"/>
    </source>
</evidence>
<evidence type="ECO:0000313" key="3">
    <source>
        <dbReference type="Proteomes" id="UP000788153"/>
    </source>
</evidence>
<dbReference type="Pfam" id="PF06127">
    <property type="entry name" value="Mpo1-like"/>
    <property type="match status" value="1"/>
</dbReference>
<feature type="transmembrane region" description="Helical" evidence="1">
    <location>
        <begin position="26"/>
        <end position="42"/>
    </location>
</feature>
<gene>
    <name evidence="2" type="ORF">FHT01_001795</name>
</gene>